<dbReference type="GO" id="GO:0046872">
    <property type="term" value="F:metal ion binding"/>
    <property type="evidence" value="ECO:0007669"/>
    <property type="project" value="InterPro"/>
</dbReference>
<evidence type="ECO:0000256" key="3">
    <source>
        <dbReference type="ARBA" id="ARBA00023163"/>
    </source>
</evidence>
<evidence type="ECO:0000313" key="5">
    <source>
        <dbReference type="EMBL" id="KGR78900.1"/>
    </source>
</evidence>
<dbReference type="GO" id="GO:0031419">
    <property type="term" value="F:cobalamin binding"/>
    <property type="evidence" value="ECO:0007669"/>
    <property type="project" value="InterPro"/>
</dbReference>
<keyword evidence="2" id="KW-0238">DNA-binding</keyword>
<dbReference type="eggNOG" id="COG5012">
    <property type="taxonomic scope" value="Bacteria"/>
</dbReference>
<accession>A0A0A3I5W7</accession>
<evidence type="ECO:0000256" key="2">
    <source>
        <dbReference type="ARBA" id="ARBA00023125"/>
    </source>
</evidence>
<dbReference type="SMART" id="SM00422">
    <property type="entry name" value="HTH_MERR"/>
    <property type="match status" value="1"/>
</dbReference>
<dbReference type="STRING" id="1384049.CD29_09510"/>
<dbReference type="PROSITE" id="PS50937">
    <property type="entry name" value="HTH_MERR_2"/>
    <property type="match status" value="1"/>
</dbReference>
<evidence type="ECO:0000313" key="6">
    <source>
        <dbReference type="Proteomes" id="UP000030416"/>
    </source>
</evidence>
<dbReference type="OrthoDB" id="122388at2"/>
<dbReference type="EMBL" id="JPVN01000009">
    <property type="protein sequence ID" value="KGR78900.1"/>
    <property type="molecule type" value="Genomic_DNA"/>
</dbReference>
<gene>
    <name evidence="5" type="ORF">CD29_09510</name>
</gene>
<dbReference type="GO" id="GO:0003677">
    <property type="term" value="F:DNA binding"/>
    <property type="evidence" value="ECO:0007669"/>
    <property type="project" value="UniProtKB-KW"/>
</dbReference>
<dbReference type="InterPro" id="IPR036594">
    <property type="entry name" value="Meth_synthase_dom"/>
</dbReference>
<dbReference type="InterPro" id="IPR000551">
    <property type="entry name" value="MerR-type_HTH_dom"/>
</dbReference>
<keyword evidence="1" id="KW-0805">Transcription regulation</keyword>
<dbReference type="AlphaFoldDB" id="A0A0A3I5W7"/>
<dbReference type="InterPro" id="IPR036724">
    <property type="entry name" value="Cobalamin-bd_sf"/>
</dbReference>
<dbReference type="RefSeq" id="WP_036185683.1">
    <property type="nucleotide sequence ID" value="NZ_AVDA01000009.1"/>
</dbReference>
<dbReference type="SUPFAM" id="SSF52242">
    <property type="entry name" value="Cobalamin (vitamin B12)-binding domain"/>
    <property type="match status" value="1"/>
</dbReference>
<dbReference type="CDD" id="cd01104">
    <property type="entry name" value="HTH_MlrA-CarA"/>
    <property type="match status" value="1"/>
</dbReference>
<keyword evidence="3" id="KW-0804">Transcription</keyword>
<dbReference type="InterPro" id="IPR009061">
    <property type="entry name" value="DNA-bd_dom_put_sf"/>
</dbReference>
<dbReference type="Proteomes" id="UP000030416">
    <property type="component" value="Unassembled WGS sequence"/>
</dbReference>
<evidence type="ECO:0000256" key="1">
    <source>
        <dbReference type="ARBA" id="ARBA00023015"/>
    </source>
</evidence>
<organism evidence="5 6">
    <name type="scientific">Ureibacillus manganicus DSM 26584</name>
    <dbReference type="NCBI Taxonomy" id="1384049"/>
    <lineage>
        <taxon>Bacteria</taxon>
        <taxon>Bacillati</taxon>
        <taxon>Bacillota</taxon>
        <taxon>Bacilli</taxon>
        <taxon>Bacillales</taxon>
        <taxon>Caryophanaceae</taxon>
        <taxon>Ureibacillus</taxon>
    </lineage>
</organism>
<keyword evidence="6" id="KW-1185">Reference proteome</keyword>
<dbReference type="InterPro" id="IPR003759">
    <property type="entry name" value="Cbl-bd_cap"/>
</dbReference>
<dbReference type="Gene3D" id="3.40.50.280">
    <property type="entry name" value="Cobalamin-binding domain"/>
    <property type="match status" value="1"/>
</dbReference>
<dbReference type="InterPro" id="IPR047057">
    <property type="entry name" value="MerR_fam"/>
</dbReference>
<sequence length="313" mass="35725">MFKQNAKIQYTIQQVAELTGLSKQVIRKWEERYGLIQPERLDNGYRVYSYEEVELLQRMKELTNEGMTIKQAISILSEGTSQKNVQLFFEDQGDQKTNPYTKHLINQLLEEGSKGNEANVLTLLKTAHHSLSMNELIEDCIVPFLKEIGDRWSSGEWSEYQEAISSQTVRDFLASLRRDYQVKENAPIILGSCLPNERHEIPVHILLLQFLLLGYSPIMLGPSPAPTAIQSTVELKSPKIVLLSAITTNPFKDNFKMIKELDRFASIHPNTKFYLGGEGALQALKNHPLKNIHLVKDVQDIMRDLNKNNVSTD</sequence>
<protein>
    <recommendedName>
        <fullName evidence="4">HTH merR-type domain-containing protein</fullName>
    </recommendedName>
</protein>
<dbReference type="GO" id="GO:0003700">
    <property type="term" value="F:DNA-binding transcription factor activity"/>
    <property type="evidence" value="ECO:0007669"/>
    <property type="project" value="InterPro"/>
</dbReference>
<dbReference type="Gene3D" id="1.10.1660.10">
    <property type="match status" value="1"/>
</dbReference>
<evidence type="ECO:0000259" key="4">
    <source>
        <dbReference type="PROSITE" id="PS50937"/>
    </source>
</evidence>
<dbReference type="PANTHER" id="PTHR30204">
    <property type="entry name" value="REDOX-CYCLING DRUG-SENSING TRANSCRIPTIONAL ACTIVATOR SOXR"/>
    <property type="match status" value="1"/>
</dbReference>
<feature type="domain" description="HTH merR-type" evidence="4">
    <location>
        <begin position="9"/>
        <end position="78"/>
    </location>
</feature>
<dbReference type="Pfam" id="PF13411">
    <property type="entry name" value="MerR_1"/>
    <property type="match status" value="1"/>
</dbReference>
<proteinExistence type="predicted"/>
<name>A0A0A3I5W7_9BACL</name>
<comment type="caution">
    <text evidence="5">The sequence shown here is derived from an EMBL/GenBank/DDBJ whole genome shotgun (WGS) entry which is preliminary data.</text>
</comment>
<reference evidence="5 6" key="1">
    <citation type="submission" date="2014-02" db="EMBL/GenBank/DDBJ databases">
        <title>Draft genome sequence of Lysinibacillus manganicus DSM 26584T.</title>
        <authorList>
            <person name="Zhang F."/>
            <person name="Wang G."/>
            <person name="Zhang L."/>
        </authorList>
    </citation>
    <scope>NUCLEOTIDE SEQUENCE [LARGE SCALE GENOMIC DNA]</scope>
    <source>
        <strain evidence="5 6">DSM 26584</strain>
    </source>
</reference>
<dbReference type="Gene3D" id="1.10.1240.10">
    <property type="entry name" value="Methionine synthase domain"/>
    <property type="match status" value="1"/>
</dbReference>
<dbReference type="eggNOG" id="COG0789">
    <property type="taxonomic scope" value="Bacteria"/>
</dbReference>
<dbReference type="Pfam" id="PF02607">
    <property type="entry name" value="B12-binding_2"/>
    <property type="match status" value="1"/>
</dbReference>
<dbReference type="SUPFAM" id="SSF46955">
    <property type="entry name" value="Putative DNA-binding domain"/>
    <property type="match status" value="1"/>
</dbReference>
<dbReference type="PANTHER" id="PTHR30204:SF67">
    <property type="entry name" value="HTH-TYPE TRANSCRIPTIONAL REGULATOR MLRA-RELATED"/>
    <property type="match status" value="1"/>
</dbReference>